<dbReference type="EMBL" id="CP165735">
    <property type="protein sequence ID" value="XDV71434.1"/>
    <property type="molecule type" value="Genomic_DNA"/>
</dbReference>
<organism evidence="7">
    <name type="scientific">Paenarthrobacter sp. AMU7</name>
    <dbReference type="NCBI Taxonomy" id="3162492"/>
    <lineage>
        <taxon>Bacteria</taxon>
        <taxon>Bacillati</taxon>
        <taxon>Actinomycetota</taxon>
        <taxon>Actinomycetes</taxon>
        <taxon>Micrococcales</taxon>
        <taxon>Micrococcaceae</taxon>
        <taxon>Paenarthrobacter</taxon>
    </lineage>
</organism>
<dbReference type="AlphaFoldDB" id="A0AB39YM20"/>
<dbReference type="Pfam" id="PF00924">
    <property type="entry name" value="MS_channel_2nd"/>
    <property type="match status" value="1"/>
</dbReference>
<keyword evidence="2 5" id="KW-0812">Transmembrane</keyword>
<dbReference type="InterPro" id="IPR006685">
    <property type="entry name" value="MscS_channel_2nd"/>
</dbReference>
<dbReference type="GO" id="GO:0008381">
    <property type="term" value="F:mechanosensitive monoatomic ion channel activity"/>
    <property type="evidence" value="ECO:0007669"/>
    <property type="project" value="InterPro"/>
</dbReference>
<name>A0AB39YM20_9MICC</name>
<feature type="transmembrane region" description="Helical" evidence="5">
    <location>
        <begin position="20"/>
        <end position="43"/>
    </location>
</feature>
<evidence type="ECO:0000256" key="4">
    <source>
        <dbReference type="ARBA" id="ARBA00023136"/>
    </source>
</evidence>
<proteinExistence type="predicted"/>
<dbReference type="Gene3D" id="1.10.287.1260">
    <property type="match status" value="1"/>
</dbReference>
<dbReference type="SUPFAM" id="SSF50182">
    <property type="entry name" value="Sm-like ribonucleoproteins"/>
    <property type="match status" value="1"/>
</dbReference>
<dbReference type="PANTHER" id="PTHR30221:SF1">
    <property type="entry name" value="SMALL-CONDUCTANCE MECHANOSENSITIVE CHANNEL"/>
    <property type="match status" value="1"/>
</dbReference>
<protein>
    <submittedName>
        <fullName evidence="7">Mechanosensitive ion channel family protein</fullName>
    </submittedName>
</protein>
<evidence type="ECO:0000259" key="6">
    <source>
        <dbReference type="Pfam" id="PF00924"/>
    </source>
</evidence>
<evidence type="ECO:0000313" key="7">
    <source>
        <dbReference type="EMBL" id="XDV71434.1"/>
    </source>
</evidence>
<feature type="transmembrane region" description="Helical" evidence="5">
    <location>
        <begin position="89"/>
        <end position="116"/>
    </location>
</feature>
<dbReference type="Gene3D" id="2.30.30.60">
    <property type="match status" value="1"/>
</dbReference>
<accession>A0AB39YM20</accession>
<keyword evidence="3 5" id="KW-1133">Transmembrane helix</keyword>
<sequence>MPLTTSDLNKLLTSSALSGWDILLALASVVAGLVASVYARRAVHHLLGQLQGLSPTAKALGSRAVQYSVLLVGIGVAATFLGASVQPVIAVTLTVVTVLVLALRGISANFAAGVVLQTRRPLSVGDEIEVGDYIGRVLELNGRSVVILTRDGRTIHVPNVLLLEGPLVNHSEHGYRRTGIQVRCTAGVEEFDRLRILIEEETAAVPGVSEKPKPSVLLVTSAPGVLTLTLRFWHAPLAAPILTSQVVHAVGAGLNNAQVDAVVTSNIPDPPLTPPLQF</sequence>
<feature type="transmembrane region" description="Helical" evidence="5">
    <location>
        <begin position="64"/>
        <end position="83"/>
    </location>
</feature>
<evidence type="ECO:0000256" key="5">
    <source>
        <dbReference type="SAM" id="Phobius"/>
    </source>
</evidence>
<dbReference type="GO" id="GO:0016020">
    <property type="term" value="C:membrane"/>
    <property type="evidence" value="ECO:0007669"/>
    <property type="project" value="UniProtKB-SubCell"/>
</dbReference>
<dbReference type="InterPro" id="IPR045275">
    <property type="entry name" value="MscS_archaea/bacteria_type"/>
</dbReference>
<feature type="domain" description="Mechanosensitive ion channel MscS" evidence="6">
    <location>
        <begin position="108"/>
        <end position="171"/>
    </location>
</feature>
<evidence type="ECO:0000256" key="2">
    <source>
        <dbReference type="ARBA" id="ARBA00022692"/>
    </source>
</evidence>
<gene>
    <name evidence="7" type="ORF">ABQM86_21150</name>
</gene>
<dbReference type="RefSeq" id="WP_280624871.1">
    <property type="nucleotide sequence ID" value="NZ_CP165735.1"/>
</dbReference>
<dbReference type="InterPro" id="IPR010920">
    <property type="entry name" value="LSM_dom_sf"/>
</dbReference>
<evidence type="ECO:0000256" key="1">
    <source>
        <dbReference type="ARBA" id="ARBA00004370"/>
    </source>
</evidence>
<reference evidence="7" key="1">
    <citation type="submission" date="2024-07" db="EMBL/GenBank/DDBJ databases">
        <authorList>
            <person name="Li J."/>
            <person name="Wei H."/>
            <person name="Ma J."/>
        </authorList>
    </citation>
    <scope>NUCLEOTIDE SEQUENCE</scope>
    <source>
        <strain evidence="7">AMU7</strain>
    </source>
</reference>
<keyword evidence="4 5" id="KW-0472">Membrane</keyword>
<evidence type="ECO:0000256" key="3">
    <source>
        <dbReference type="ARBA" id="ARBA00022989"/>
    </source>
</evidence>
<comment type="subcellular location">
    <subcellularLocation>
        <location evidence="1">Membrane</location>
    </subcellularLocation>
</comment>
<dbReference type="InterPro" id="IPR023408">
    <property type="entry name" value="MscS_beta-dom_sf"/>
</dbReference>
<dbReference type="PANTHER" id="PTHR30221">
    <property type="entry name" value="SMALL-CONDUCTANCE MECHANOSENSITIVE CHANNEL"/>
    <property type="match status" value="1"/>
</dbReference>